<feature type="region of interest" description="Disordered" evidence="1">
    <location>
        <begin position="118"/>
        <end position="141"/>
    </location>
</feature>
<gene>
    <name evidence="4" type="primary">LOC113521608</name>
</gene>
<dbReference type="PANTHER" id="PTHR21505">
    <property type="entry name" value="MADF DOMAIN-CONTAINING PROTEIN-RELATED"/>
    <property type="match status" value="1"/>
</dbReference>
<dbReference type="Proteomes" id="UP001652740">
    <property type="component" value="Unplaced"/>
</dbReference>
<dbReference type="FunCoup" id="A0A6J1X7Y1">
    <property type="interactions" value="19"/>
</dbReference>
<name>A0A6J1X7Y1_GALME</name>
<accession>A0A6J1X7Y1</accession>
<feature type="domain" description="MADF" evidence="2">
    <location>
        <begin position="16"/>
        <end position="114"/>
    </location>
</feature>
<proteinExistence type="predicted"/>
<protein>
    <submittedName>
        <fullName evidence="4">Uncharacterized protein LOC113521608 isoform X1</fullName>
    </submittedName>
</protein>
<dbReference type="Pfam" id="PF10545">
    <property type="entry name" value="MADF_DNA_bdg"/>
    <property type="match status" value="1"/>
</dbReference>
<dbReference type="AlphaFoldDB" id="A0A6J1X7Y1"/>
<dbReference type="PROSITE" id="PS51029">
    <property type="entry name" value="MADF"/>
    <property type="match status" value="1"/>
</dbReference>
<reference evidence="4" key="1">
    <citation type="submission" date="2025-08" db="UniProtKB">
        <authorList>
            <consortium name="RefSeq"/>
        </authorList>
    </citation>
    <scope>IDENTIFICATION</scope>
    <source>
        <tissue evidence="4">Whole larvae</tissue>
    </source>
</reference>
<evidence type="ECO:0000313" key="4">
    <source>
        <dbReference type="RefSeq" id="XP_026762994.1"/>
    </source>
</evidence>
<dbReference type="GeneID" id="113521608"/>
<dbReference type="KEGG" id="gmw:113521608"/>
<evidence type="ECO:0000256" key="1">
    <source>
        <dbReference type="SAM" id="MobiDB-lite"/>
    </source>
</evidence>
<dbReference type="SMART" id="SM00595">
    <property type="entry name" value="MADF"/>
    <property type="match status" value="1"/>
</dbReference>
<dbReference type="RefSeq" id="XP_026762994.1">
    <property type="nucleotide sequence ID" value="XM_026907193.3"/>
</dbReference>
<dbReference type="PANTHER" id="PTHR21505:SF8">
    <property type="entry name" value="DPT-YFP REPRESSOR BY OVEREXPRESSION, ISOFORM D-RELATED"/>
    <property type="match status" value="1"/>
</dbReference>
<dbReference type="OrthoDB" id="7476629at2759"/>
<keyword evidence="3" id="KW-1185">Reference proteome</keyword>
<evidence type="ECO:0000259" key="2">
    <source>
        <dbReference type="PROSITE" id="PS51029"/>
    </source>
</evidence>
<evidence type="ECO:0000313" key="3">
    <source>
        <dbReference type="Proteomes" id="UP001652740"/>
    </source>
</evidence>
<dbReference type="InterPro" id="IPR006578">
    <property type="entry name" value="MADF-dom"/>
</dbReference>
<sequence>MTDFNNVVFPRKLLKKFILLYKEQACLWDRQSVLYKNKQKRHDAVSKLTELVREYDPGATRVHVLRKIESLRACVRREHKRVLDSRRKATSDDEIYTPQLWYYDLFSFVFKEEGSNHKIKTDTTPTEQESEEEEVIDNEEQSFETQTYPIEYNTMVEVSESPSTSKPYAFEEDQNKNGKRPWTEIEDEYDAIGVNVAAKLRNLPTNVSILAEKLINDVLFHAQMNGLNSSTVLTTTDPFKQDG</sequence>
<organism evidence="3 4">
    <name type="scientific">Galleria mellonella</name>
    <name type="common">Greater wax moth</name>
    <dbReference type="NCBI Taxonomy" id="7137"/>
    <lineage>
        <taxon>Eukaryota</taxon>
        <taxon>Metazoa</taxon>
        <taxon>Ecdysozoa</taxon>
        <taxon>Arthropoda</taxon>
        <taxon>Hexapoda</taxon>
        <taxon>Insecta</taxon>
        <taxon>Pterygota</taxon>
        <taxon>Neoptera</taxon>
        <taxon>Endopterygota</taxon>
        <taxon>Lepidoptera</taxon>
        <taxon>Glossata</taxon>
        <taxon>Ditrysia</taxon>
        <taxon>Pyraloidea</taxon>
        <taxon>Pyralidae</taxon>
        <taxon>Galleriinae</taxon>
        <taxon>Galleria</taxon>
    </lineage>
</organism>
<dbReference type="InParanoid" id="A0A6J1X7Y1"/>
<feature type="compositionally biased region" description="Acidic residues" evidence="1">
    <location>
        <begin position="128"/>
        <end position="141"/>
    </location>
</feature>